<evidence type="ECO:0000313" key="2">
    <source>
        <dbReference type="Proteomes" id="UP000593568"/>
    </source>
</evidence>
<protein>
    <submittedName>
        <fullName evidence="1">Uncharacterized protein</fullName>
    </submittedName>
</protein>
<evidence type="ECO:0000313" key="1">
    <source>
        <dbReference type="EMBL" id="MBA0785226.1"/>
    </source>
</evidence>
<name>A0A7J9FIS2_9ROSI</name>
<dbReference type="Proteomes" id="UP000593568">
    <property type="component" value="Unassembled WGS sequence"/>
</dbReference>
<keyword evidence="2" id="KW-1185">Reference proteome</keyword>
<accession>A0A7J9FIS2</accession>
<dbReference type="AlphaFoldDB" id="A0A7J9FIS2"/>
<proteinExistence type="predicted"/>
<dbReference type="EMBL" id="JABEZW010218085">
    <property type="protein sequence ID" value="MBA0785226.1"/>
    <property type="molecule type" value="Genomic_DNA"/>
</dbReference>
<sequence>MKEFMRLDFSTSRWEKEGRCVCLEYLRVGDFP</sequence>
<comment type="caution">
    <text evidence="1">The sequence shown here is derived from an EMBL/GenBank/DDBJ whole genome shotgun (WGS) entry which is preliminary data.</text>
</comment>
<gene>
    <name evidence="1" type="ORF">Gotri_025918</name>
</gene>
<reference evidence="1 2" key="1">
    <citation type="journal article" date="2019" name="Genome Biol. Evol.">
        <title>Insights into the evolution of the New World diploid cottons (Gossypium, subgenus Houzingenia) based on genome sequencing.</title>
        <authorList>
            <person name="Grover C.E."/>
            <person name="Arick M.A. 2nd"/>
            <person name="Thrash A."/>
            <person name="Conover J.L."/>
            <person name="Sanders W.S."/>
            <person name="Peterson D.G."/>
            <person name="Frelichowski J.E."/>
            <person name="Scheffler J.A."/>
            <person name="Scheffler B.E."/>
            <person name="Wendel J.F."/>
        </authorList>
    </citation>
    <scope>NUCLEOTIDE SEQUENCE [LARGE SCALE GENOMIC DNA]</scope>
    <source>
        <strain evidence="1">8</strain>
        <tissue evidence="1">Leaf</tissue>
    </source>
</reference>
<organism evidence="1 2">
    <name type="scientific">Gossypium trilobum</name>
    <dbReference type="NCBI Taxonomy" id="34281"/>
    <lineage>
        <taxon>Eukaryota</taxon>
        <taxon>Viridiplantae</taxon>
        <taxon>Streptophyta</taxon>
        <taxon>Embryophyta</taxon>
        <taxon>Tracheophyta</taxon>
        <taxon>Spermatophyta</taxon>
        <taxon>Magnoliopsida</taxon>
        <taxon>eudicotyledons</taxon>
        <taxon>Gunneridae</taxon>
        <taxon>Pentapetalae</taxon>
        <taxon>rosids</taxon>
        <taxon>malvids</taxon>
        <taxon>Malvales</taxon>
        <taxon>Malvaceae</taxon>
        <taxon>Malvoideae</taxon>
        <taxon>Gossypium</taxon>
    </lineage>
</organism>